<feature type="transmembrane region" description="Helical" evidence="18">
    <location>
        <begin position="155"/>
        <end position="174"/>
    </location>
</feature>
<evidence type="ECO:0000259" key="19">
    <source>
        <dbReference type="PROSITE" id="PS50262"/>
    </source>
</evidence>
<evidence type="ECO:0000256" key="2">
    <source>
        <dbReference type="ARBA" id="ARBA00013755"/>
    </source>
</evidence>
<evidence type="ECO:0000313" key="20">
    <source>
        <dbReference type="EMBL" id="KAK1800856.1"/>
    </source>
</evidence>
<comment type="subcellular location">
    <subcellularLocation>
        <location evidence="1">Cell membrane</location>
        <topology evidence="1">Multi-pass membrane protein</topology>
    </subcellularLocation>
</comment>
<dbReference type="SMART" id="SM01381">
    <property type="entry name" value="7TM_GPCR_Srsx"/>
    <property type="match status" value="1"/>
</dbReference>
<evidence type="ECO:0000256" key="7">
    <source>
        <dbReference type="ARBA" id="ARBA00023136"/>
    </source>
</evidence>
<reference evidence="20" key="1">
    <citation type="submission" date="2023-03" db="EMBL/GenBank/DDBJ databases">
        <title>Electrophorus voltai genome.</title>
        <authorList>
            <person name="Bian C."/>
        </authorList>
    </citation>
    <scope>NUCLEOTIDE SEQUENCE</scope>
    <source>
        <strain evidence="20">CB-2022</strain>
        <tissue evidence="20">Muscle</tissue>
    </source>
</reference>
<evidence type="ECO:0000256" key="14">
    <source>
        <dbReference type="ARBA" id="ARBA00031678"/>
    </source>
</evidence>
<gene>
    <name evidence="20" type="ORF">P4O66_006049</name>
</gene>
<keyword evidence="5 18" id="KW-1133">Transmembrane helix</keyword>
<evidence type="ECO:0000256" key="8">
    <source>
        <dbReference type="ARBA" id="ARBA00023139"/>
    </source>
</evidence>
<dbReference type="CDD" id="cd16002">
    <property type="entry name" value="7tmA_NK1R"/>
    <property type="match status" value="1"/>
</dbReference>
<feature type="domain" description="G-protein coupled receptors family 1 profile" evidence="19">
    <location>
        <begin position="55"/>
        <end position="311"/>
    </location>
</feature>
<evidence type="ECO:0000256" key="18">
    <source>
        <dbReference type="SAM" id="Phobius"/>
    </source>
</evidence>
<feature type="disulfide bond" evidence="16">
    <location>
        <begin position="111"/>
        <end position="186"/>
    </location>
</feature>
<dbReference type="Proteomes" id="UP001239994">
    <property type="component" value="Unassembled WGS sequence"/>
</dbReference>
<dbReference type="GO" id="GO:0016496">
    <property type="term" value="F:substance P receptor activity"/>
    <property type="evidence" value="ECO:0007669"/>
    <property type="project" value="TreeGrafter"/>
</dbReference>
<dbReference type="Pfam" id="PF00001">
    <property type="entry name" value="7tm_1"/>
    <property type="match status" value="1"/>
</dbReference>
<dbReference type="InterPro" id="IPR001681">
    <property type="entry name" value="Neurokn_rcpt"/>
</dbReference>
<accession>A0AAD8ZKM6</accession>
<dbReference type="SUPFAM" id="SSF81321">
    <property type="entry name" value="Family A G protein-coupled receptor-like"/>
    <property type="match status" value="1"/>
</dbReference>
<feature type="transmembrane region" description="Helical" evidence="18">
    <location>
        <begin position="201"/>
        <end position="225"/>
    </location>
</feature>
<dbReference type="PRINTS" id="PR01024">
    <property type="entry name" value="NEUROKININ1R"/>
</dbReference>
<proteinExistence type="inferred from homology"/>
<keyword evidence="6 17" id="KW-0297">G-protein coupled receptor</keyword>
<keyword evidence="9 16" id="KW-1015">Disulfide bond</keyword>
<keyword evidence="13" id="KW-0449">Lipoprotein</keyword>
<dbReference type="InterPro" id="IPR017452">
    <property type="entry name" value="GPCR_Rhodpsn_7TM"/>
</dbReference>
<keyword evidence="21" id="KW-1185">Reference proteome</keyword>
<dbReference type="GO" id="GO:1902093">
    <property type="term" value="P:positive regulation of flagellated sperm motility"/>
    <property type="evidence" value="ECO:0007669"/>
    <property type="project" value="TreeGrafter"/>
</dbReference>
<feature type="transmembrane region" description="Helical" evidence="18">
    <location>
        <begin position="113"/>
        <end position="134"/>
    </location>
</feature>
<evidence type="ECO:0000256" key="4">
    <source>
        <dbReference type="ARBA" id="ARBA00022692"/>
    </source>
</evidence>
<evidence type="ECO:0000256" key="1">
    <source>
        <dbReference type="ARBA" id="ARBA00004651"/>
    </source>
</evidence>
<evidence type="ECO:0000256" key="13">
    <source>
        <dbReference type="ARBA" id="ARBA00023288"/>
    </source>
</evidence>
<comment type="similarity">
    <text evidence="17">Belongs to the G-protein coupled receptor 1 family.</text>
</comment>
<dbReference type="FunFam" id="1.20.1070.10:FF:000078">
    <property type="entry name" value="Neuromedin-K receptor"/>
    <property type="match status" value="1"/>
</dbReference>
<dbReference type="PROSITE" id="PS50262">
    <property type="entry name" value="G_PROTEIN_RECEP_F1_2"/>
    <property type="match status" value="1"/>
</dbReference>
<evidence type="ECO:0000256" key="10">
    <source>
        <dbReference type="ARBA" id="ARBA00023170"/>
    </source>
</evidence>
<evidence type="ECO:0000256" key="3">
    <source>
        <dbReference type="ARBA" id="ARBA00022475"/>
    </source>
</evidence>
<comment type="caution">
    <text evidence="20">The sequence shown here is derived from an EMBL/GenBank/DDBJ whole genome shotgun (WGS) entry which is preliminary data.</text>
</comment>
<evidence type="ECO:0000256" key="9">
    <source>
        <dbReference type="ARBA" id="ARBA00023157"/>
    </source>
</evidence>
<evidence type="ECO:0000256" key="5">
    <source>
        <dbReference type="ARBA" id="ARBA00022989"/>
    </source>
</evidence>
<feature type="transmembrane region" description="Helical" evidence="18">
    <location>
        <begin position="252"/>
        <end position="272"/>
    </location>
</feature>
<dbReference type="PANTHER" id="PTHR46925">
    <property type="entry name" value="G-PROTEIN COUPLED RECEPTOR TKR-1-RELATED"/>
    <property type="match status" value="1"/>
</dbReference>
<dbReference type="PANTHER" id="PTHR46925:SF4">
    <property type="entry name" value="SUBSTANCE-P RECEPTOR"/>
    <property type="match status" value="1"/>
</dbReference>
<keyword evidence="7 18" id="KW-0472">Membrane</keyword>
<dbReference type="GO" id="GO:0097225">
    <property type="term" value="C:sperm midpiece"/>
    <property type="evidence" value="ECO:0007669"/>
    <property type="project" value="TreeGrafter"/>
</dbReference>
<dbReference type="InterPro" id="IPR000046">
    <property type="entry name" value="NK1_rcpt"/>
</dbReference>
<evidence type="ECO:0000256" key="6">
    <source>
        <dbReference type="ARBA" id="ARBA00023040"/>
    </source>
</evidence>
<evidence type="ECO:0000313" key="21">
    <source>
        <dbReference type="Proteomes" id="UP001239994"/>
    </source>
</evidence>
<evidence type="ECO:0000256" key="11">
    <source>
        <dbReference type="ARBA" id="ARBA00023180"/>
    </source>
</evidence>
<evidence type="ECO:0000256" key="15">
    <source>
        <dbReference type="ARBA" id="ARBA00031714"/>
    </source>
</evidence>
<evidence type="ECO:0000256" key="16">
    <source>
        <dbReference type="PIRSR" id="PIRSR601681-50"/>
    </source>
</evidence>
<dbReference type="Gene3D" id="1.20.1070.10">
    <property type="entry name" value="Rhodopsin 7-helix transmembrane proteins"/>
    <property type="match status" value="1"/>
</dbReference>
<dbReference type="PRINTS" id="PR00244">
    <property type="entry name" value="NEUROKININR"/>
</dbReference>
<keyword evidence="11" id="KW-0325">Glycoprotein</keyword>
<keyword evidence="12 17" id="KW-0807">Transducer</keyword>
<dbReference type="PRINTS" id="PR00237">
    <property type="entry name" value="GPCRRHODOPSN"/>
</dbReference>
<evidence type="ECO:0000256" key="17">
    <source>
        <dbReference type="RuleBase" id="RU000688"/>
    </source>
</evidence>
<keyword evidence="4 17" id="KW-0812">Transmembrane</keyword>
<dbReference type="GO" id="GO:0005886">
    <property type="term" value="C:plasma membrane"/>
    <property type="evidence" value="ECO:0007669"/>
    <property type="project" value="UniProtKB-SubCell"/>
</dbReference>
<organism evidence="20 21">
    <name type="scientific">Electrophorus voltai</name>
    <dbReference type="NCBI Taxonomy" id="2609070"/>
    <lineage>
        <taxon>Eukaryota</taxon>
        <taxon>Metazoa</taxon>
        <taxon>Chordata</taxon>
        <taxon>Craniata</taxon>
        <taxon>Vertebrata</taxon>
        <taxon>Euteleostomi</taxon>
        <taxon>Actinopterygii</taxon>
        <taxon>Neopterygii</taxon>
        <taxon>Teleostei</taxon>
        <taxon>Ostariophysi</taxon>
        <taxon>Gymnotiformes</taxon>
        <taxon>Gymnotoidei</taxon>
        <taxon>Gymnotidae</taxon>
        <taxon>Electrophorus</taxon>
    </lineage>
</organism>
<keyword evidence="10 17" id="KW-0675">Receptor</keyword>
<dbReference type="InterPro" id="IPR000276">
    <property type="entry name" value="GPCR_Rhodpsn"/>
</dbReference>
<keyword evidence="3" id="KW-1003">Cell membrane</keyword>
<sequence length="477" mass="54877">MDPLNMTMDNLSSNWTNSSFPNETNVFLNQFVQPVWQIVLWALAYSTIVVVSVVGNITVIWIILAHKRMRTVTNYFLVNLAFAEASMSAFNTVINFVYAVHNEWYFGLVYCRFHNFFPIAAVFASIYSMTAIAMDRYVAIIHPLQPRLSSAETKGVVGMLWVLALLLAFPQYHYSSTAQLPGRDVCFIDWPEYGVWDFRKMYYVCVVVLIYFLPLLVMGCAYLVVGRTLWASEIPGDSSDHYREQLAAKRKVVKMMIIVVCTFAVCWMPFHIYFLVHEYFPHLFEERFIQQVYLGIMWLAMSSTMYNPIIYCLLNDRFRAGFQQVFFWCPCTPEGSYEGLELKSATYLQTQVSIYRTSRMETTVSTVMPPGEGEPQVNQTRFSVEFTSNASSKRDLICEVQYKSQRQPLHKMSCHVMTQQSWAETALGSGQNPQFTLREYIQVALLPNHLHKYKTQHCSPVIVLGGSDQEEGRAGLL</sequence>
<feature type="transmembrane region" description="Helical" evidence="18">
    <location>
        <begin position="292"/>
        <end position="314"/>
    </location>
</feature>
<evidence type="ECO:0000256" key="12">
    <source>
        <dbReference type="ARBA" id="ARBA00023224"/>
    </source>
</evidence>
<name>A0AAD8ZKM6_9TELE</name>
<dbReference type="PROSITE" id="PS00237">
    <property type="entry name" value="G_PROTEIN_RECEP_F1_1"/>
    <property type="match status" value="1"/>
</dbReference>
<dbReference type="EMBL" id="JAROKS010000010">
    <property type="protein sequence ID" value="KAK1800856.1"/>
    <property type="molecule type" value="Genomic_DNA"/>
</dbReference>
<feature type="transmembrane region" description="Helical" evidence="18">
    <location>
        <begin position="38"/>
        <end position="64"/>
    </location>
</feature>
<keyword evidence="8" id="KW-0564">Palmitate</keyword>
<protein>
    <recommendedName>
        <fullName evidence="2">Substance-P receptor</fullName>
    </recommendedName>
    <alternativeName>
        <fullName evidence="14">NK-1 receptor</fullName>
    </alternativeName>
    <alternativeName>
        <fullName evidence="15">Tachykinin receptor 1</fullName>
    </alternativeName>
</protein>
<feature type="transmembrane region" description="Helical" evidence="18">
    <location>
        <begin position="76"/>
        <end position="101"/>
    </location>
</feature>
<dbReference type="AlphaFoldDB" id="A0AAD8ZKM6"/>